<organism evidence="3">
    <name type="scientific">Bactrocera dorsalis</name>
    <name type="common">Oriental fruit fly</name>
    <name type="synonym">Dacus dorsalis</name>
    <dbReference type="NCBI Taxonomy" id="27457"/>
    <lineage>
        <taxon>Eukaryota</taxon>
        <taxon>Metazoa</taxon>
        <taxon>Ecdysozoa</taxon>
        <taxon>Arthropoda</taxon>
        <taxon>Hexapoda</taxon>
        <taxon>Insecta</taxon>
        <taxon>Pterygota</taxon>
        <taxon>Neoptera</taxon>
        <taxon>Endopterygota</taxon>
        <taxon>Diptera</taxon>
        <taxon>Brachycera</taxon>
        <taxon>Muscomorpha</taxon>
        <taxon>Tephritoidea</taxon>
        <taxon>Tephritidae</taxon>
        <taxon>Bactrocera</taxon>
        <taxon>Bactrocera</taxon>
    </lineage>
</organism>
<dbReference type="RefSeq" id="XP_011213305.2">
    <property type="nucleotide sequence ID" value="XM_011215003.3"/>
</dbReference>
<dbReference type="KEGG" id="bdr:105233060"/>
<dbReference type="GO" id="GO:0098978">
    <property type="term" value="C:glutamatergic synapse"/>
    <property type="evidence" value="ECO:0007669"/>
    <property type="project" value="TreeGrafter"/>
</dbReference>
<dbReference type="PANTHER" id="PTHR12353:SF31">
    <property type="entry name" value="LD44824P"/>
    <property type="match status" value="1"/>
</dbReference>
<dbReference type="Pfam" id="PF03359">
    <property type="entry name" value="GKAP"/>
    <property type="match status" value="1"/>
</dbReference>
<feature type="region of interest" description="Disordered" evidence="2">
    <location>
        <begin position="536"/>
        <end position="558"/>
    </location>
</feature>
<dbReference type="AlphaFoldDB" id="A0A034WHI2"/>
<comment type="similarity">
    <text evidence="1">Belongs to the SAPAP family.</text>
</comment>
<dbReference type="CTD" id="46078"/>
<dbReference type="GO" id="GO:0060090">
    <property type="term" value="F:molecular adaptor activity"/>
    <property type="evidence" value="ECO:0007669"/>
    <property type="project" value="TreeGrafter"/>
</dbReference>
<feature type="compositionally biased region" description="Polar residues" evidence="2">
    <location>
        <begin position="536"/>
        <end position="555"/>
    </location>
</feature>
<evidence type="ECO:0000313" key="3">
    <source>
        <dbReference type="EMBL" id="JAC53188.1"/>
    </source>
</evidence>
<name>A0A034WHI2_BACDO</name>
<proteinExistence type="inferred from homology"/>
<dbReference type="EMBL" id="GAKP01005762">
    <property type="protein sequence ID" value="JAC53190.1"/>
    <property type="molecule type" value="Transcribed_RNA"/>
</dbReference>
<dbReference type="GeneID" id="105233060"/>
<gene>
    <name evidence="3" type="primary">DLGP2</name>
</gene>
<dbReference type="EMBL" id="GAKP01005763">
    <property type="protein sequence ID" value="JAC53189.1"/>
    <property type="molecule type" value="Transcribed_RNA"/>
</dbReference>
<dbReference type="GO" id="GO:0023052">
    <property type="term" value="P:signaling"/>
    <property type="evidence" value="ECO:0007669"/>
    <property type="project" value="InterPro"/>
</dbReference>
<dbReference type="EMBL" id="GAKP01005764">
    <property type="protein sequence ID" value="JAC53188.1"/>
    <property type="molecule type" value="Transcribed_RNA"/>
</dbReference>
<evidence type="ECO:0000256" key="2">
    <source>
        <dbReference type="SAM" id="MobiDB-lite"/>
    </source>
</evidence>
<dbReference type="InterPro" id="IPR005026">
    <property type="entry name" value="SAPAP"/>
</dbReference>
<evidence type="ECO:0000256" key="1">
    <source>
        <dbReference type="ARBA" id="ARBA00008839"/>
    </source>
</evidence>
<dbReference type="RefSeq" id="XP_011213304.2">
    <property type="nucleotide sequence ID" value="XM_011215002.3"/>
</dbReference>
<accession>A0A034WHI2</accession>
<dbReference type="EMBL" id="GAKP01005765">
    <property type="protein sequence ID" value="JAC53187.1"/>
    <property type="molecule type" value="Transcribed_RNA"/>
</dbReference>
<dbReference type="PANTHER" id="PTHR12353">
    <property type="entry name" value="DISKS LARGE-ASSOCIATED PROTEIN DAP SAP90/PSD-95-ASSOCIATED PROTEIN"/>
    <property type="match status" value="1"/>
</dbReference>
<sequence>MDRSVDSIGSCSLDVDADSTDVSDTSGSLNFPTPISIKDITTEFTTNIRERCSVQTFQEINKNFMGLESQMVLKQPLTNVNTTCALLNSSNPNSNKIACQTDLSSDKKPSYLNLACCVNGYSNLTTYDSKIRQDINKSREVSPIRPSSNSIQYCKKSNSLAPPILLQMADGKGDVSNMKPTATNGHSNNFVSNNAENNEHCDLQCQEDIRNTSFIQQRVERLYGPAALAQGFYSPKKVRSTFVCTNPRERDDAGSSELARKFQQLTPSKDYSEFRKKLNATITNSPRQVISATEISTLNNNTVDLPVLRHLSQEFRAQLPIISPKKNQARISLQKNLSSENETTEAVEVLIDEVDRKEIPKSIYGISNEHSENKDNMQYKIAVKSNLNDPTIECLQKDGNYFLHLLKNEQSRLLALADKAERYADELSDNSDVSEDTLGFLRSAYGKARLLVSQKMKQFEGLCHNNLNSSPQEKFPTTNDDLQGFWDMVNLQVDHINSIFDEIEVIRQNNWKKPAEIPPSESNKIFKIQPKTIKTVNQKTKASTSNGNDSKTKSVPSAAALKRESQRKMLMEMKRRNKIAMTAKSTISIRDSVEPLVENLDPLDTVEIFVKDSN</sequence>
<dbReference type="OrthoDB" id="10036956at2759"/>
<reference evidence="3" key="1">
    <citation type="journal article" date="2014" name="BMC Genomics">
        <title>Characterizing the developmental transcriptome of the oriental fruit fly, Bactrocera dorsalis (Diptera: Tephritidae) through comparative genomic analysis with Drosophila melanogaster utilizing modENCODE datasets.</title>
        <authorList>
            <person name="Geib S.M."/>
            <person name="Calla B."/>
            <person name="Hall B."/>
            <person name="Hou S."/>
            <person name="Manoukis N.C."/>
        </authorList>
    </citation>
    <scope>NUCLEOTIDE SEQUENCE</scope>
    <source>
        <strain evidence="3">Punador</strain>
    </source>
</reference>
<dbReference type="GO" id="GO:0099572">
    <property type="term" value="C:postsynaptic specialization"/>
    <property type="evidence" value="ECO:0007669"/>
    <property type="project" value="TreeGrafter"/>
</dbReference>
<protein>
    <submittedName>
        <fullName evidence="3">Disks large-associated protein 2</fullName>
    </submittedName>
</protein>